<reference evidence="1" key="2">
    <citation type="submission" date="2025-09" db="UniProtKB">
        <authorList>
            <consortium name="Ensembl"/>
        </authorList>
    </citation>
    <scope>IDENTIFICATION</scope>
</reference>
<dbReference type="Ensembl" id="ENSSMRT00000032070.1">
    <property type="protein sequence ID" value="ENSSMRP00000027449.1"/>
    <property type="gene ID" value="ENSSMRG00000021170.1"/>
</dbReference>
<dbReference type="Proteomes" id="UP000694421">
    <property type="component" value="Unplaced"/>
</dbReference>
<protein>
    <submittedName>
        <fullName evidence="1">Uncharacterized protein</fullName>
    </submittedName>
</protein>
<sequence length="99" mass="10680">MGIVVGASAPAATHLNFIVTDHVHSGKSALAGHLICNCGEIVKEDRYGVAEMGKVLQSQTEQECIDHSNHTIGCNACLCHSISEWIAEQMSCFTRQILI</sequence>
<keyword evidence="2" id="KW-1185">Reference proteome</keyword>
<proteinExistence type="predicted"/>
<accession>A0A8D0E6F9</accession>
<evidence type="ECO:0000313" key="1">
    <source>
        <dbReference type="Ensembl" id="ENSSMRP00000027449.1"/>
    </source>
</evidence>
<reference evidence="1" key="1">
    <citation type="submission" date="2025-08" db="UniProtKB">
        <authorList>
            <consortium name="Ensembl"/>
        </authorList>
    </citation>
    <scope>IDENTIFICATION</scope>
</reference>
<dbReference type="AlphaFoldDB" id="A0A8D0E6F9"/>
<name>A0A8D0E6F9_SALMN</name>
<evidence type="ECO:0000313" key="2">
    <source>
        <dbReference type="Proteomes" id="UP000694421"/>
    </source>
</evidence>
<organism evidence="1 2">
    <name type="scientific">Salvator merianae</name>
    <name type="common">Argentine black and white tegu</name>
    <name type="synonym">Tupinambis merianae</name>
    <dbReference type="NCBI Taxonomy" id="96440"/>
    <lineage>
        <taxon>Eukaryota</taxon>
        <taxon>Metazoa</taxon>
        <taxon>Chordata</taxon>
        <taxon>Craniata</taxon>
        <taxon>Vertebrata</taxon>
        <taxon>Euteleostomi</taxon>
        <taxon>Lepidosauria</taxon>
        <taxon>Squamata</taxon>
        <taxon>Bifurcata</taxon>
        <taxon>Unidentata</taxon>
        <taxon>Episquamata</taxon>
        <taxon>Laterata</taxon>
        <taxon>Teiioidea</taxon>
        <taxon>Teiidae</taxon>
        <taxon>Salvator</taxon>
    </lineage>
</organism>